<dbReference type="Pfam" id="PF00664">
    <property type="entry name" value="ABC_membrane"/>
    <property type="match status" value="2"/>
</dbReference>
<feature type="domain" description="ABC transporter" evidence="11">
    <location>
        <begin position="381"/>
        <end position="615"/>
    </location>
</feature>
<evidence type="ECO:0000256" key="6">
    <source>
        <dbReference type="ARBA" id="ARBA00022840"/>
    </source>
</evidence>
<comment type="subcellular location">
    <subcellularLocation>
        <location evidence="1">Cell membrane</location>
        <topology evidence="1">Multi-pass membrane protein</topology>
    </subcellularLocation>
</comment>
<name>Q8VKP9_MYCTO</name>
<dbReference type="PROSITE" id="PS00211">
    <property type="entry name" value="ABC_TRANSPORTER_1"/>
    <property type="match status" value="1"/>
</dbReference>
<dbReference type="PANTHER" id="PTHR43394">
    <property type="entry name" value="ATP-DEPENDENT PERMEASE MDL1, MITOCHONDRIAL"/>
    <property type="match status" value="1"/>
</dbReference>
<dbReference type="Proteomes" id="UP000001020">
    <property type="component" value="Chromosome"/>
</dbReference>
<evidence type="ECO:0000256" key="5">
    <source>
        <dbReference type="ARBA" id="ARBA00022741"/>
    </source>
</evidence>
<dbReference type="HOGENOM" id="CLU_000604_17_6_11"/>
<feature type="domain" description="ABC transmembrane type-1" evidence="12">
    <location>
        <begin position="675"/>
        <end position="957"/>
    </location>
</feature>
<proteinExistence type="inferred from homology"/>
<dbReference type="GO" id="GO:0016887">
    <property type="term" value="F:ATP hydrolysis activity"/>
    <property type="evidence" value="ECO:0007669"/>
    <property type="project" value="InterPro"/>
</dbReference>
<dbReference type="FunFam" id="3.40.50.300:FF:000299">
    <property type="entry name" value="ABC transporter ATP-binding protein/permease"/>
    <property type="match status" value="2"/>
</dbReference>
<dbReference type="GO" id="GO:0005524">
    <property type="term" value="F:ATP binding"/>
    <property type="evidence" value="ECO:0007669"/>
    <property type="project" value="UniProtKB-KW"/>
</dbReference>
<feature type="transmembrane region" description="Helical" evidence="10">
    <location>
        <begin position="103"/>
        <end position="123"/>
    </location>
</feature>
<dbReference type="Gene3D" id="1.20.1560.10">
    <property type="entry name" value="ABC transporter type 1, transmembrane domain"/>
    <property type="match status" value="2"/>
</dbReference>
<evidence type="ECO:0000256" key="7">
    <source>
        <dbReference type="ARBA" id="ARBA00022989"/>
    </source>
</evidence>
<dbReference type="InterPro" id="IPR003439">
    <property type="entry name" value="ABC_transporter-like_ATP-bd"/>
</dbReference>
<dbReference type="SUPFAM" id="SSF52540">
    <property type="entry name" value="P-loop containing nucleoside triphosphate hydrolases"/>
    <property type="match status" value="2"/>
</dbReference>
<dbReference type="InterPro" id="IPR017871">
    <property type="entry name" value="ABC_transporter-like_CS"/>
</dbReference>
<feature type="transmembrane region" description="Helical" evidence="10">
    <location>
        <begin position="895"/>
        <end position="915"/>
    </location>
</feature>
<evidence type="ECO:0000256" key="4">
    <source>
        <dbReference type="ARBA" id="ARBA00022692"/>
    </source>
</evidence>
<evidence type="ECO:0000256" key="8">
    <source>
        <dbReference type="ARBA" id="ARBA00023136"/>
    </source>
</evidence>
<dbReference type="InterPro" id="IPR036640">
    <property type="entry name" value="ABC1_TM_sf"/>
</dbReference>
<keyword evidence="3" id="KW-1003">Cell membrane</keyword>
<dbReference type="KEGG" id="mtc:MT0204"/>
<dbReference type="EMBL" id="AE000516">
    <property type="protein sequence ID" value="AAK44424.1"/>
    <property type="molecule type" value="Genomic_DNA"/>
</dbReference>
<dbReference type="InterPro" id="IPR011527">
    <property type="entry name" value="ABC1_TM_dom"/>
</dbReference>
<evidence type="ECO:0000256" key="9">
    <source>
        <dbReference type="ARBA" id="ARBA00061644"/>
    </source>
</evidence>
<feature type="transmembrane region" description="Helical" evidence="10">
    <location>
        <begin position="707"/>
        <end position="728"/>
    </location>
</feature>
<feature type="transmembrane region" description="Helical" evidence="10">
    <location>
        <begin position="674"/>
        <end position="695"/>
    </location>
</feature>
<evidence type="ECO:0000256" key="1">
    <source>
        <dbReference type="ARBA" id="ARBA00004651"/>
    </source>
</evidence>
<dbReference type="SUPFAM" id="SSF90123">
    <property type="entry name" value="ABC transporter transmembrane region"/>
    <property type="match status" value="2"/>
</dbReference>
<feature type="transmembrane region" description="Helical" evidence="10">
    <location>
        <begin position="191"/>
        <end position="220"/>
    </location>
</feature>
<evidence type="ECO:0000256" key="3">
    <source>
        <dbReference type="ARBA" id="ARBA00022475"/>
    </source>
</evidence>
<dbReference type="InterPro" id="IPR027417">
    <property type="entry name" value="P-loop_NTPase"/>
</dbReference>
<dbReference type="Gene3D" id="3.40.50.300">
    <property type="entry name" value="P-loop containing nucleotide triphosphate hydrolases"/>
    <property type="match status" value="2"/>
</dbReference>
<dbReference type="PANTHER" id="PTHR43394:SF1">
    <property type="entry name" value="ATP-BINDING CASSETTE SUB-FAMILY B MEMBER 10, MITOCHONDRIAL"/>
    <property type="match status" value="1"/>
</dbReference>
<dbReference type="PROSITE" id="PS50929">
    <property type="entry name" value="ABC_TM1F"/>
    <property type="match status" value="2"/>
</dbReference>
<comment type="similarity">
    <text evidence="9">Belongs to the ABC transporter superfamily. Lipid exporter (TC 3.A.1.106) family.</text>
</comment>
<dbReference type="PROSITE" id="PS50893">
    <property type="entry name" value="ABC_TRANSPORTER_2"/>
    <property type="match status" value="2"/>
</dbReference>
<keyword evidence="4 10" id="KW-0812">Transmembrane</keyword>
<feature type="transmembrane region" description="Helical" evidence="10">
    <location>
        <begin position="814"/>
        <end position="832"/>
    </location>
</feature>
<feature type="transmembrane region" description="Helical" evidence="10">
    <location>
        <begin position="790"/>
        <end position="808"/>
    </location>
</feature>
<accession>Q8VKP9</accession>
<keyword evidence="8 10" id="KW-0472">Membrane</keyword>
<dbReference type="Pfam" id="PF00005">
    <property type="entry name" value="ABC_tran"/>
    <property type="match status" value="2"/>
</dbReference>
<keyword evidence="6 13" id="KW-0067">ATP-binding</keyword>
<evidence type="ECO:0000313" key="14">
    <source>
        <dbReference type="Proteomes" id="UP000001020"/>
    </source>
</evidence>
<dbReference type="CDD" id="cd18543">
    <property type="entry name" value="ABC_6TM_Rv0194_D1_like"/>
    <property type="match status" value="1"/>
</dbReference>
<keyword evidence="7 10" id="KW-1133">Transmembrane helix</keyword>
<evidence type="ECO:0000256" key="2">
    <source>
        <dbReference type="ARBA" id="ARBA00022448"/>
    </source>
</evidence>
<evidence type="ECO:0000256" key="10">
    <source>
        <dbReference type="SAM" id="Phobius"/>
    </source>
</evidence>
<protein>
    <submittedName>
        <fullName evidence="13">ABC transporter, ATP-binding/permease protein</fullName>
    </submittedName>
</protein>
<keyword evidence="5" id="KW-0547">Nucleotide-binding</keyword>
<dbReference type="SMART" id="SM00382">
    <property type="entry name" value="AAA"/>
    <property type="match status" value="2"/>
</dbReference>
<gene>
    <name evidence="13" type="ordered locus">MT0204</name>
</gene>
<dbReference type="InterPro" id="IPR039421">
    <property type="entry name" value="Type_1_exporter"/>
</dbReference>
<keyword evidence="14" id="KW-1185">Reference proteome</keyword>
<feature type="domain" description="ABC transporter" evidence="11">
    <location>
        <begin position="989"/>
        <end position="1224"/>
    </location>
</feature>
<dbReference type="InterPro" id="IPR003593">
    <property type="entry name" value="AAA+_ATPase"/>
</dbReference>
<dbReference type="GO" id="GO:0015421">
    <property type="term" value="F:ABC-type oligopeptide transporter activity"/>
    <property type="evidence" value="ECO:0007669"/>
    <property type="project" value="TreeGrafter"/>
</dbReference>
<sequence length="1241" mass="134683">MPAAHTREWMPRTSLCACSGSARKGRLDFPLVQPPGDRRTERERIWRMRTNCWWRLSGYVMRHRRDLLLGFGAALAGTVIAVLVPLVTKRVIDDAIAADHRPLAPWAVVLVAAAGATYLLTYVRRYYGGRIAHLVQHDLRMDAFQALLRWDGRQQDRWSSGQLIVRTTNDLQLVQALLFDVPNVLRHVLTLLLGVAVMTWLSVPLALLAVLLVPVIGLIAHRSRRLLAAATHCAQEHKAAVTGVVDAAVCGIRVVKAFGQEERETVKLVTASRALYAAQLRVARLNAHFGPLLQTLPALGQMAVFALGGWMAAQGSITVGTFVAFWACLTLLARPACDLAGMLTIAQQARAGAVRVLELIDSRPTLVDGTKPLSPEARLSLEFQRVSFGYVADRPVLREISLSVRAGETLAVVGAPGSGKSTLASLATRCYDVTQGAVRIGGQDVRELTLDSLRSAIGLVPEDAVLFSGTIGANIAYGRPDATPEQIATAARAAHIEEFVNTLPDGYQTAVGARGLTLSGGQRQRIALARALLHQPRLLIMDDPTSAVDAVIECGIQEVLREAIADRTAVIFTRRRSMLTLADRVAVLDSGRLLDVGTPDEVWERCPRYRELLSPAPDLADDLVVAERSPVCRPVAGLGTKAAQHTNVHNPGPHDHPPGPDPLRRLLREFRGPLALSLLLVAVQTCAGLLPPLLIRHGIDVGIRRHVLSALWWAALAGTATVVIRWVVQWGSAMVAGYTGEQVLFRLRSVVFAHAQRLGLDAFEDDGDAQIVTAVTADVEAIVAFLRTGLVVAVISVVTLVGILVALLAIRARLVLLIFTTMPVLALATWQFRRASNWTYRRARHRLGTVTATLREYAAGLRIAQAFRAEYRGLQSYFAHSDDYRRLGVRGQRLLALYYPFVALLCSLATTLVLLDGAREVRAGVISVGALVTYLLYIELLYTPIGELAQMFDDYQRAAVAAGRIRSLLSTRTPSSPAARPVGTLRGEVVFDAVHYSYRTREVPALAGINLRIPAGQTVVFVGSTGSGKSTLIKLVARFYDPTHGTVRVDGCDLREFDVDGYRNRLGIVTQEQYVFAGTVRDAIAYGRPDATDAQVERAAREVGAHPMITALDNGYLHQVTAGGRNLSAGQLQLLALARARLVDPDILLLDEATVALDPATEAVVQRATLTLAARRTTLIVAHGLAIAEHADRIVVLEHGTVVEDGAHTELLAAGGHYSRLWAAHTRLCSPEITQLQCIDA</sequence>
<organism evidence="13 14">
    <name type="scientific">Mycobacterium tuberculosis (strain CDC 1551 / Oshkosh)</name>
    <dbReference type="NCBI Taxonomy" id="83331"/>
    <lineage>
        <taxon>Bacteria</taxon>
        <taxon>Bacillati</taxon>
        <taxon>Actinomycetota</taxon>
        <taxon>Actinomycetes</taxon>
        <taxon>Mycobacteriales</taxon>
        <taxon>Mycobacteriaceae</taxon>
        <taxon>Mycobacterium</taxon>
        <taxon>Mycobacterium tuberculosis complex</taxon>
    </lineage>
</organism>
<feature type="transmembrane region" description="Helical" evidence="10">
    <location>
        <begin position="67"/>
        <end position="88"/>
    </location>
</feature>
<evidence type="ECO:0000259" key="11">
    <source>
        <dbReference type="PROSITE" id="PS50893"/>
    </source>
</evidence>
<evidence type="ECO:0000313" key="13">
    <source>
        <dbReference type="EMBL" id="AAK44424.1"/>
    </source>
</evidence>
<keyword evidence="2" id="KW-0813">Transport</keyword>
<feature type="transmembrane region" description="Helical" evidence="10">
    <location>
        <begin position="921"/>
        <end position="942"/>
    </location>
</feature>
<dbReference type="GO" id="GO:0005886">
    <property type="term" value="C:plasma membrane"/>
    <property type="evidence" value="ECO:0007669"/>
    <property type="project" value="UniProtKB-SubCell"/>
</dbReference>
<reference evidence="13 14" key="1">
    <citation type="journal article" date="2002" name="J. Bacteriol.">
        <title>Whole-genome comparison of Mycobacterium tuberculosis clinical and laboratory strains.</title>
        <authorList>
            <person name="Fleischmann R.D."/>
            <person name="Alland D."/>
            <person name="Eisen J.A."/>
            <person name="Carpenter L."/>
            <person name="White O."/>
            <person name="Peterson J."/>
            <person name="DeBoy R."/>
            <person name="Dodson R."/>
            <person name="Gwinn M."/>
            <person name="Haft D."/>
            <person name="Hickey E."/>
            <person name="Kolonay J.F."/>
            <person name="Nelson W.C."/>
            <person name="Umayam L.A."/>
            <person name="Ermolaeva M."/>
            <person name="Salzberg S.L."/>
            <person name="Delcher A."/>
            <person name="Utterback T."/>
            <person name="Weidman J."/>
            <person name="Khouri H."/>
            <person name="Gill J."/>
            <person name="Mikula A."/>
            <person name="Bishai W."/>
            <person name="Jacobs Jr W.R.Jr."/>
            <person name="Venter J.C."/>
            <person name="Fraser C.M."/>
        </authorList>
    </citation>
    <scope>NUCLEOTIDE SEQUENCE [LARGE SCALE GENOMIC DNA]</scope>
    <source>
        <strain evidence="14">CDC 1551 / Oshkosh</strain>
    </source>
</reference>
<dbReference type="AlphaFoldDB" id="Q8VKP9"/>
<feature type="domain" description="ABC transmembrane type-1" evidence="12">
    <location>
        <begin position="68"/>
        <end position="348"/>
    </location>
</feature>
<dbReference type="CDD" id="cd18546">
    <property type="entry name" value="ABC_6TM_Rv0194_D2_like"/>
    <property type="match status" value="1"/>
</dbReference>
<evidence type="ECO:0000259" key="12">
    <source>
        <dbReference type="PROSITE" id="PS50929"/>
    </source>
</evidence>